<dbReference type="InterPro" id="IPR001610">
    <property type="entry name" value="PAC"/>
</dbReference>
<dbReference type="Gene3D" id="3.30.565.10">
    <property type="entry name" value="Histidine kinase-like ATPase, C-terminal domain"/>
    <property type="match status" value="1"/>
</dbReference>
<dbReference type="SMART" id="SM00091">
    <property type="entry name" value="PAS"/>
    <property type="match status" value="1"/>
</dbReference>
<dbReference type="CDD" id="cd00130">
    <property type="entry name" value="PAS"/>
    <property type="match status" value="1"/>
</dbReference>
<evidence type="ECO:0000256" key="4">
    <source>
        <dbReference type="ARBA" id="ARBA00022679"/>
    </source>
</evidence>
<dbReference type="PROSITE" id="PS50109">
    <property type="entry name" value="HIS_KIN"/>
    <property type="match status" value="1"/>
</dbReference>
<proteinExistence type="predicted"/>
<keyword evidence="5" id="KW-0418">Kinase</keyword>
<dbReference type="InterPro" id="IPR003594">
    <property type="entry name" value="HATPase_dom"/>
</dbReference>
<dbReference type="AlphaFoldDB" id="A0A5S5BWB0"/>
<sequence>MEEQYQALFEMSQDLLCIANVDGYLKKINTQWSKKLGYTVETLTSQPFSNFVHQDDLHKTADEVTKLKEGKPSILFENRYRKADGSYIWLEWSATPFQETGDLFAIARDITEFKEDKNELETLVRELSKRNRQLEDFAYIISHNLRSPVSNIMMLSDFLKQNNPAPSQIEYIDLLENSSLTLNETLRQLVRTVQINRKVNIKKQHVDLSQTLESTKRHLNQMITDNNARIVADFTGVPSIKYSRTYLENIFYNLVSNAIRYRKPEVDPVITIVSERMGAKTKLHFTDNGLGIDLERYGHKIFGLKNTFHDHPDSKGFGLFITKSQINALGGAITVESKELKGTTFTIAI</sequence>
<evidence type="ECO:0000313" key="11">
    <source>
        <dbReference type="Proteomes" id="UP000324376"/>
    </source>
</evidence>
<dbReference type="InterPro" id="IPR003661">
    <property type="entry name" value="HisK_dim/P_dom"/>
</dbReference>
<feature type="domain" description="Histidine kinase" evidence="7">
    <location>
        <begin position="140"/>
        <end position="349"/>
    </location>
</feature>
<dbReference type="GO" id="GO:0000155">
    <property type="term" value="F:phosphorelay sensor kinase activity"/>
    <property type="evidence" value="ECO:0007669"/>
    <property type="project" value="InterPro"/>
</dbReference>
<dbReference type="PROSITE" id="PS50113">
    <property type="entry name" value="PAC"/>
    <property type="match status" value="1"/>
</dbReference>
<protein>
    <recommendedName>
        <fullName evidence="2">histidine kinase</fullName>
        <ecNumber evidence="2">2.7.13.3</ecNumber>
    </recommendedName>
</protein>
<dbReference type="SUPFAM" id="SSF55874">
    <property type="entry name" value="ATPase domain of HSP90 chaperone/DNA topoisomerase II/histidine kinase"/>
    <property type="match status" value="1"/>
</dbReference>
<name>A0A5S5BWB0_9FLAO</name>
<dbReference type="SMART" id="SM00388">
    <property type="entry name" value="HisKA"/>
    <property type="match status" value="1"/>
</dbReference>
<dbReference type="EMBL" id="VNHU01000012">
    <property type="protein sequence ID" value="TYP70440.1"/>
    <property type="molecule type" value="Genomic_DNA"/>
</dbReference>
<dbReference type="InterPro" id="IPR036097">
    <property type="entry name" value="HisK_dim/P_sf"/>
</dbReference>
<evidence type="ECO:0000256" key="5">
    <source>
        <dbReference type="ARBA" id="ARBA00022777"/>
    </source>
</evidence>
<dbReference type="InterPro" id="IPR036890">
    <property type="entry name" value="HATPase_C_sf"/>
</dbReference>
<gene>
    <name evidence="10" type="ORF">BD809_11232</name>
</gene>
<evidence type="ECO:0000256" key="3">
    <source>
        <dbReference type="ARBA" id="ARBA00022553"/>
    </source>
</evidence>
<comment type="catalytic activity">
    <reaction evidence="1">
        <text>ATP + protein L-histidine = ADP + protein N-phospho-L-histidine.</text>
        <dbReference type="EC" id="2.7.13.3"/>
    </reaction>
</comment>
<feature type="coiled-coil region" evidence="6">
    <location>
        <begin position="110"/>
        <end position="137"/>
    </location>
</feature>
<comment type="caution">
    <text evidence="10">The sequence shown here is derived from an EMBL/GenBank/DDBJ whole genome shotgun (WGS) entry which is preliminary data.</text>
</comment>
<dbReference type="PANTHER" id="PTHR43304">
    <property type="entry name" value="PHYTOCHROME-LIKE PROTEIN CPH1"/>
    <property type="match status" value="1"/>
</dbReference>
<dbReference type="Gene3D" id="1.10.287.130">
    <property type="match status" value="1"/>
</dbReference>
<dbReference type="EC" id="2.7.13.3" evidence="2"/>
<dbReference type="NCBIfam" id="TIGR00229">
    <property type="entry name" value="sensory_box"/>
    <property type="match status" value="1"/>
</dbReference>
<dbReference type="SUPFAM" id="SSF55785">
    <property type="entry name" value="PYP-like sensor domain (PAS domain)"/>
    <property type="match status" value="1"/>
</dbReference>
<dbReference type="InterPro" id="IPR000700">
    <property type="entry name" value="PAS-assoc_C"/>
</dbReference>
<dbReference type="Proteomes" id="UP000324376">
    <property type="component" value="Unassembled WGS sequence"/>
</dbReference>
<dbReference type="CDD" id="cd00082">
    <property type="entry name" value="HisKA"/>
    <property type="match status" value="1"/>
</dbReference>
<feature type="domain" description="PAS" evidence="8">
    <location>
        <begin position="1"/>
        <end position="71"/>
    </location>
</feature>
<reference evidence="10 11" key="1">
    <citation type="submission" date="2019-07" db="EMBL/GenBank/DDBJ databases">
        <title>Genomic Encyclopedia of Archaeal and Bacterial Type Strains, Phase II (KMG-II): from individual species to whole genera.</title>
        <authorList>
            <person name="Goeker M."/>
        </authorList>
    </citation>
    <scope>NUCLEOTIDE SEQUENCE [LARGE SCALE GENOMIC DNA]</scope>
    <source>
        <strain evidence="10 11">DSM 17527</strain>
    </source>
</reference>
<dbReference type="OrthoDB" id="9804645at2"/>
<keyword evidence="3" id="KW-0597">Phosphoprotein</keyword>
<dbReference type="SMART" id="SM00387">
    <property type="entry name" value="HATPase_c"/>
    <property type="match status" value="1"/>
</dbReference>
<evidence type="ECO:0000256" key="2">
    <source>
        <dbReference type="ARBA" id="ARBA00012438"/>
    </source>
</evidence>
<dbReference type="PROSITE" id="PS50112">
    <property type="entry name" value="PAS"/>
    <property type="match status" value="1"/>
</dbReference>
<dbReference type="InterPro" id="IPR005467">
    <property type="entry name" value="His_kinase_dom"/>
</dbReference>
<dbReference type="InterPro" id="IPR035965">
    <property type="entry name" value="PAS-like_dom_sf"/>
</dbReference>
<dbReference type="InterPro" id="IPR013655">
    <property type="entry name" value="PAS_fold_3"/>
</dbReference>
<dbReference type="PANTHER" id="PTHR43304:SF1">
    <property type="entry name" value="PAC DOMAIN-CONTAINING PROTEIN"/>
    <property type="match status" value="1"/>
</dbReference>
<dbReference type="Pfam" id="PF08447">
    <property type="entry name" value="PAS_3"/>
    <property type="match status" value="1"/>
</dbReference>
<evidence type="ECO:0000259" key="8">
    <source>
        <dbReference type="PROSITE" id="PS50112"/>
    </source>
</evidence>
<evidence type="ECO:0000259" key="9">
    <source>
        <dbReference type="PROSITE" id="PS50113"/>
    </source>
</evidence>
<keyword evidence="4" id="KW-0808">Transferase</keyword>
<dbReference type="InterPro" id="IPR052162">
    <property type="entry name" value="Sensor_kinase/Photoreceptor"/>
</dbReference>
<keyword evidence="6" id="KW-0175">Coiled coil</keyword>
<dbReference type="SMART" id="SM00086">
    <property type="entry name" value="PAC"/>
    <property type="match status" value="1"/>
</dbReference>
<accession>A0A5S5BWB0</accession>
<evidence type="ECO:0000313" key="10">
    <source>
        <dbReference type="EMBL" id="TYP70440.1"/>
    </source>
</evidence>
<dbReference type="Gene3D" id="3.30.450.20">
    <property type="entry name" value="PAS domain"/>
    <property type="match status" value="1"/>
</dbReference>
<evidence type="ECO:0000256" key="6">
    <source>
        <dbReference type="SAM" id="Coils"/>
    </source>
</evidence>
<dbReference type="RefSeq" id="WP_148783663.1">
    <property type="nucleotide sequence ID" value="NZ_VNHU01000012.1"/>
</dbReference>
<keyword evidence="11" id="KW-1185">Reference proteome</keyword>
<dbReference type="SUPFAM" id="SSF47384">
    <property type="entry name" value="Homodimeric domain of signal transducing histidine kinase"/>
    <property type="match status" value="1"/>
</dbReference>
<evidence type="ECO:0000259" key="7">
    <source>
        <dbReference type="PROSITE" id="PS50109"/>
    </source>
</evidence>
<dbReference type="InterPro" id="IPR000014">
    <property type="entry name" value="PAS"/>
</dbReference>
<dbReference type="Pfam" id="PF02518">
    <property type="entry name" value="HATPase_c"/>
    <property type="match status" value="1"/>
</dbReference>
<organism evidence="10 11">
    <name type="scientific">Aquimarina intermedia</name>
    <dbReference type="NCBI Taxonomy" id="350814"/>
    <lineage>
        <taxon>Bacteria</taxon>
        <taxon>Pseudomonadati</taxon>
        <taxon>Bacteroidota</taxon>
        <taxon>Flavobacteriia</taxon>
        <taxon>Flavobacteriales</taxon>
        <taxon>Flavobacteriaceae</taxon>
        <taxon>Aquimarina</taxon>
    </lineage>
</organism>
<evidence type="ECO:0000256" key="1">
    <source>
        <dbReference type="ARBA" id="ARBA00000085"/>
    </source>
</evidence>
<feature type="domain" description="PAC" evidence="9">
    <location>
        <begin position="74"/>
        <end position="122"/>
    </location>
</feature>
<dbReference type="InterPro" id="IPR004358">
    <property type="entry name" value="Sig_transdc_His_kin-like_C"/>
</dbReference>
<dbReference type="PRINTS" id="PR00344">
    <property type="entry name" value="BCTRLSENSOR"/>
</dbReference>